<dbReference type="RefSeq" id="WP_409543867.1">
    <property type="nucleotide sequence ID" value="NZ_JBKBDD010000006.1"/>
</dbReference>
<comment type="caution">
    <text evidence="2">The sequence shown here is derived from an EMBL/GenBank/DDBJ whole genome shotgun (WGS) entry which is preliminary data.</text>
</comment>
<accession>A0ABW9LCZ6</accession>
<proteinExistence type="predicted"/>
<evidence type="ECO:0000259" key="1">
    <source>
        <dbReference type="SMART" id="SM00954"/>
    </source>
</evidence>
<keyword evidence="3" id="KW-1185">Reference proteome</keyword>
<dbReference type="SUPFAM" id="SSF81301">
    <property type="entry name" value="Nucleotidyltransferase"/>
    <property type="match status" value="1"/>
</dbReference>
<dbReference type="EMBL" id="JBKBDD010000006">
    <property type="protein sequence ID" value="MFN6545038.1"/>
    <property type="molecule type" value="Genomic_DNA"/>
</dbReference>
<dbReference type="Gene3D" id="3.30.460.10">
    <property type="entry name" value="Beta Polymerase, domain 2"/>
    <property type="match status" value="1"/>
</dbReference>
<dbReference type="Proteomes" id="UP001635816">
    <property type="component" value="Unassembled WGS sequence"/>
</dbReference>
<sequence length="471" mass="52492">MTSREPDVGADVPALPTETIPQHVWQFAQEQDALKKAADQMRDYLYELSTEATIPVHAIETRAKNLTSYMDKCLRESGDGALKYPNPRAGIDDCVAARVIVYTTRARQDFVELLLKRCAARDHENPGDSKHNGYDSDHLVVTSVDAAHLSARYPDLATYFRQRPGLEVQIRTVAGHAWAEYEHDVRYKSAAYKNLGESDRARVDQWFIEAGGLRRYLDQVFNEIDEFLLPTDVDQEIVANDEDTDSEVLTERDDRPLDVETLSEFLAARYSDSEPGSDEAVQQMLGQLSSLGVHTVTGLEEALARNDGNDVAALMDYPATVSATRQLDDELLAAFSHSYVEAAAPDEARQQLLRLRLRRVDGKFAIYVLEVEGNTPTRPITAARAVRDLTRVAAEQLGPGAVQIDNSIALDKKDLQASTNPRIVRSGETPIYVATNLTRSSSEWLMAQLVGRLPEGHVRVFRAGDQILPKR</sequence>
<feature type="domain" description="RelA/SpoT" evidence="1">
    <location>
        <begin position="61"/>
        <end position="193"/>
    </location>
</feature>
<dbReference type="SMART" id="SM00954">
    <property type="entry name" value="RelA_SpoT"/>
    <property type="match status" value="1"/>
</dbReference>
<protein>
    <recommendedName>
        <fullName evidence="1">RelA/SpoT domain-containing protein</fullName>
    </recommendedName>
</protein>
<evidence type="ECO:0000313" key="2">
    <source>
        <dbReference type="EMBL" id="MFN6545038.1"/>
    </source>
</evidence>
<dbReference type="CDD" id="cd05399">
    <property type="entry name" value="NT_Rel-Spo_like"/>
    <property type="match status" value="1"/>
</dbReference>
<dbReference type="InterPro" id="IPR043519">
    <property type="entry name" value="NT_sf"/>
</dbReference>
<evidence type="ECO:0000313" key="3">
    <source>
        <dbReference type="Proteomes" id="UP001635816"/>
    </source>
</evidence>
<dbReference type="PANTHER" id="PTHR41773:SF1">
    <property type="entry name" value="RELA_SPOT DOMAIN-CONTAINING PROTEIN"/>
    <property type="match status" value="1"/>
</dbReference>
<reference evidence="2 3" key="1">
    <citation type="submission" date="2024-12" db="EMBL/GenBank/DDBJ databases">
        <title>The coexistence of Mycolicibacterium septicum and Mycolicibacterium nivoides in clinical samples.</title>
        <authorList>
            <person name="Wang C."/>
            <person name="Feng Y."/>
            <person name="Zong Z."/>
        </authorList>
    </citation>
    <scope>NUCLEOTIDE SEQUENCE [LARGE SCALE GENOMIC DNA]</scope>
    <source>
        <strain evidence="2 3">120309</strain>
    </source>
</reference>
<organism evidence="2 3">
    <name type="scientific">Mycolicibacterium nivoides</name>
    <dbReference type="NCBI Taxonomy" id="2487344"/>
    <lineage>
        <taxon>Bacteria</taxon>
        <taxon>Bacillati</taxon>
        <taxon>Actinomycetota</taxon>
        <taxon>Actinomycetes</taxon>
        <taxon>Mycobacteriales</taxon>
        <taxon>Mycobacteriaceae</taxon>
        <taxon>Mycolicibacterium</taxon>
    </lineage>
</organism>
<dbReference type="PANTHER" id="PTHR41773">
    <property type="entry name" value="GTP PYROPHOSPHATASE-RELATED"/>
    <property type="match status" value="1"/>
</dbReference>
<name>A0ABW9LCZ6_9MYCO</name>
<gene>
    <name evidence="2" type="ORF">ACK4CT_17780</name>
</gene>
<dbReference type="Pfam" id="PF04607">
    <property type="entry name" value="RelA_SpoT"/>
    <property type="match status" value="1"/>
</dbReference>
<dbReference type="InterPro" id="IPR007685">
    <property type="entry name" value="RelA_SpoT"/>
</dbReference>